<feature type="region of interest" description="Disordered" evidence="3">
    <location>
        <begin position="373"/>
        <end position="397"/>
    </location>
</feature>
<evidence type="ECO:0008006" key="6">
    <source>
        <dbReference type="Google" id="ProtNLM"/>
    </source>
</evidence>
<comment type="caution">
    <text evidence="4">The sequence shown here is derived from an EMBL/GenBank/DDBJ whole genome shotgun (WGS) entry which is preliminary data.</text>
</comment>
<evidence type="ECO:0000256" key="2">
    <source>
        <dbReference type="ARBA" id="ARBA00023004"/>
    </source>
</evidence>
<reference evidence="4 5" key="1">
    <citation type="submission" date="2018-08" db="EMBL/GenBank/DDBJ databases">
        <title>Draft genome of the lignicolous fungus Coniochaeta pulveracea.</title>
        <authorList>
            <person name="Borstlap C.J."/>
            <person name="De Witt R.N."/>
            <person name="Botha A."/>
            <person name="Volschenk H."/>
        </authorList>
    </citation>
    <scope>NUCLEOTIDE SEQUENCE [LARGE SCALE GENOMIC DNA]</scope>
    <source>
        <strain evidence="4 5">CAB683</strain>
    </source>
</reference>
<dbReference type="SUPFAM" id="SSF117281">
    <property type="entry name" value="Kelch motif"/>
    <property type="match status" value="1"/>
</dbReference>
<feature type="region of interest" description="Disordered" evidence="3">
    <location>
        <begin position="205"/>
        <end position="230"/>
    </location>
</feature>
<accession>A0A420YCY7</accession>
<sequence>MDSFAALKRRTTELISSLPEHLPAMPSVSLPKPHQHVPKGTWERIDVPSLPRSSHSIDIVAGTAYIFGGEGANAREPVDNSIHAIKLPNSGAGLPADYYVIPAKSTRGGNGKGKEKAGDGDEQGSGEVPIARFGHATAVIGSRIFMFGGRGGVKMTETLDEKGRVWVFDTKSETWSFLDPVSPIKPDLQGKAPTYAPARSFHSAVATPKPNTFGEKRVHPHQGGGGKNLSRAESWKEWVQGDSAEVGIPQRPIVGHIAEGAKDEDEEGYGTFIIHGGCLSGGGRASDTWAFDVRSRVWQELPSAPGKARGGVSFCVSKSQLYRFGGYNGQSEEGGELDVLDLVVDTFDDQVTGGEEATVSARGTWKTLVQADAEAPSTNEDESHMPLAQRQGPGDVWPGPRSVASMAALSVGGGREYIVLMLGERDPSNNGHAAAGKFWDDVWVFQVPPQGGKTGEGKWMQVETRPYDEEDDKSALGPGPRGWVASAPMGELEENGIVVWGGLDAENKRLGDGWIFRLD</sequence>
<evidence type="ECO:0000313" key="4">
    <source>
        <dbReference type="EMBL" id="RKU45733.1"/>
    </source>
</evidence>
<evidence type="ECO:0000313" key="5">
    <source>
        <dbReference type="Proteomes" id="UP000275385"/>
    </source>
</evidence>
<dbReference type="InterPro" id="IPR011498">
    <property type="entry name" value="Kelch_2"/>
</dbReference>
<dbReference type="PANTHER" id="PTHR47435">
    <property type="entry name" value="KELCH REPEAT PROTEIN (AFU_ORTHOLOGUE AFUA_5G12780)"/>
    <property type="match status" value="1"/>
</dbReference>
<protein>
    <recommendedName>
        <fullName evidence="6">Nitrile-specifier protein 5</fullName>
    </recommendedName>
</protein>
<feature type="region of interest" description="Disordered" evidence="3">
    <location>
        <begin position="105"/>
        <end position="128"/>
    </location>
</feature>
<dbReference type="AlphaFoldDB" id="A0A420YCY7"/>
<organism evidence="4 5">
    <name type="scientific">Coniochaeta pulveracea</name>
    <dbReference type="NCBI Taxonomy" id="177199"/>
    <lineage>
        <taxon>Eukaryota</taxon>
        <taxon>Fungi</taxon>
        <taxon>Dikarya</taxon>
        <taxon>Ascomycota</taxon>
        <taxon>Pezizomycotina</taxon>
        <taxon>Sordariomycetes</taxon>
        <taxon>Sordariomycetidae</taxon>
        <taxon>Coniochaetales</taxon>
        <taxon>Coniochaetaceae</taxon>
        <taxon>Coniochaeta</taxon>
    </lineage>
</organism>
<dbReference type="OrthoDB" id="10250130at2759"/>
<keyword evidence="2" id="KW-0408">Iron</keyword>
<dbReference type="PANTHER" id="PTHR47435:SF4">
    <property type="entry name" value="KELCH REPEAT PROTEIN (AFU_ORTHOLOGUE AFUA_5G12780)"/>
    <property type="match status" value="1"/>
</dbReference>
<dbReference type="Proteomes" id="UP000275385">
    <property type="component" value="Unassembled WGS sequence"/>
</dbReference>
<dbReference type="EMBL" id="QVQW01000019">
    <property type="protein sequence ID" value="RKU45733.1"/>
    <property type="molecule type" value="Genomic_DNA"/>
</dbReference>
<dbReference type="InterPro" id="IPR015915">
    <property type="entry name" value="Kelch-typ_b-propeller"/>
</dbReference>
<evidence type="ECO:0000256" key="1">
    <source>
        <dbReference type="ARBA" id="ARBA00022737"/>
    </source>
</evidence>
<dbReference type="STRING" id="177199.A0A420YCY7"/>
<evidence type="ECO:0000256" key="3">
    <source>
        <dbReference type="SAM" id="MobiDB-lite"/>
    </source>
</evidence>
<keyword evidence="1" id="KW-0677">Repeat</keyword>
<proteinExistence type="predicted"/>
<dbReference type="GO" id="GO:0019760">
    <property type="term" value="P:glucosinolate metabolic process"/>
    <property type="evidence" value="ECO:0007669"/>
    <property type="project" value="UniProtKB-ARBA"/>
</dbReference>
<name>A0A420YCY7_9PEZI</name>
<dbReference type="Pfam" id="PF07646">
    <property type="entry name" value="Kelch_2"/>
    <property type="match status" value="1"/>
</dbReference>
<dbReference type="Gene3D" id="2.120.10.80">
    <property type="entry name" value="Kelch-type beta propeller"/>
    <property type="match status" value="2"/>
</dbReference>
<gene>
    <name evidence="4" type="ORF">DL546_008031</name>
</gene>
<keyword evidence="5" id="KW-1185">Reference proteome</keyword>